<keyword evidence="3" id="KW-1185">Reference proteome</keyword>
<protein>
    <submittedName>
        <fullName evidence="1">Glycogen synthase</fullName>
    </submittedName>
    <submittedName>
        <fullName evidence="2">Glycogen_synthase</fullName>
    </submittedName>
</protein>
<organism evidence="1">
    <name type="scientific">Hexamita inflata</name>
    <dbReference type="NCBI Taxonomy" id="28002"/>
    <lineage>
        <taxon>Eukaryota</taxon>
        <taxon>Metamonada</taxon>
        <taxon>Diplomonadida</taxon>
        <taxon>Hexamitidae</taxon>
        <taxon>Hexamitinae</taxon>
        <taxon>Hexamita</taxon>
    </lineage>
</organism>
<sequence>MCPYIPDQHVNTPQFNKLLTQFENEFGFLVGCVKFGQLLIPGTPRCVLSPIDVDCDSSES</sequence>
<evidence type="ECO:0000313" key="1">
    <source>
        <dbReference type="EMBL" id="CAI9978764.1"/>
    </source>
</evidence>
<dbReference type="AlphaFoldDB" id="A0AA86RHZ8"/>
<gene>
    <name evidence="1" type="ORF">HINF_LOCUS66409</name>
    <name evidence="2" type="ORF">HINF_LOCUS8175</name>
</gene>
<evidence type="ECO:0000313" key="3">
    <source>
        <dbReference type="Proteomes" id="UP001642409"/>
    </source>
</evidence>
<proteinExistence type="predicted"/>
<dbReference type="Proteomes" id="UP001642409">
    <property type="component" value="Unassembled WGS sequence"/>
</dbReference>
<reference evidence="2 3" key="2">
    <citation type="submission" date="2024-07" db="EMBL/GenBank/DDBJ databases">
        <authorList>
            <person name="Akdeniz Z."/>
        </authorList>
    </citation>
    <scope>NUCLEOTIDE SEQUENCE [LARGE SCALE GENOMIC DNA]</scope>
</reference>
<reference evidence="1" key="1">
    <citation type="submission" date="2023-06" db="EMBL/GenBank/DDBJ databases">
        <authorList>
            <person name="Kurt Z."/>
        </authorList>
    </citation>
    <scope>NUCLEOTIDE SEQUENCE</scope>
</reference>
<evidence type="ECO:0000313" key="2">
    <source>
        <dbReference type="EMBL" id="CAL5984589.1"/>
    </source>
</evidence>
<dbReference type="EMBL" id="CAXDID020000017">
    <property type="protein sequence ID" value="CAL5984589.1"/>
    <property type="molecule type" value="Genomic_DNA"/>
</dbReference>
<name>A0AA86RHZ8_9EUKA</name>
<comment type="caution">
    <text evidence="1">The sequence shown here is derived from an EMBL/GenBank/DDBJ whole genome shotgun (WGS) entry which is preliminary data.</text>
</comment>
<accession>A0AA86RHZ8</accession>
<dbReference type="EMBL" id="CATOUU010001186">
    <property type="protein sequence ID" value="CAI9978764.1"/>
    <property type="molecule type" value="Genomic_DNA"/>
</dbReference>